<reference evidence="2" key="1">
    <citation type="journal article" date="2012" name="Science">
        <title>Fermentation, hydrogen, and sulfur metabolism in multiple uncultivated bacterial phyla.</title>
        <authorList>
            <person name="Wrighton K.C."/>
            <person name="Thomas B.C."/>
            <person name="Sharon I."/>
            <person name="Miller C.S."/>
            <person name="Castelle C.J."/>
            <person name="VerBerkmoes N.C."/>
            <person name="Wilkins M.J."/>
            <person name="Hettich R.L."/>
            <person name="Lipton M.S."/>
            <person name="Williams K.H."/>
            <person name="Long P.E."/>
            <person name="Banfield J.F."/>
        </authorList>
    </citation>
    <scope>NUCLEOTIDE SEQUENCE [LARGE SCALE GENOMIC DNA]</scope>
</reference>
<name>K1Z3G8_9BACT</name>
<organism evidence="2">
    <name type="scientific">uncultured bacterium</name>
    <name type="common">gcode 4</name>
    <dbReference type="NCBI Taxonomy" id="1234023"/>
    <lineage>
        <taxon>Bacteria</taxon>
        <taxon>environmental samples</taxon>
    </lineage>
</organism>
<dbReference type="InterPro" id="IPR022104">
    <property type="entry name" value="DUF3644"/>
</dbReference>
<evidence type="ECO:0000313" key="2">
    <source>
        <dbReference type="EMBL" id="EKD44087.1"/>
    </source>
</evidence>
<accession>K1Z3G8</accession>
<gene>
    <name evidence="2" type="ORF">ACD_71C00241G0004</name>
</gene>
<comment type="caution">
    <text evidence="2">The sequence shown here is derived from an EMBL/GenBank/DDBJ whole genome shotgun (WGS) entry which is preliminary data.</text>
</comment>
<evidence type="ECO:0000259" key="1">
    <source>
        <dbReference type="Pfam" id="PF12358"/>
    </source>
</evidence>
<feature type="domain" description="DUF3644" evidence="1">
    <location>
        <begin position="14"/>
        <end position="191"/>
    </location>
</feature>
<dbReference type="EMBL" id="AMFJ01028972">
    <property type="protein sequence ID" value="EKD44087.1"/>
    <property type="molecule type" value="Genomic_DNA"/>
</dbReference>
<dbReference type="Pfam" id="PF12358">
    <property type="entry name" value="DUF3644"/>
    <property type="match status" value="1"/>
</dbReference>
<protein>
    <recommendedName>
        <fullName evidence="1">DUF3644 domain-containing protein</fullName>
    </recommendedName>
</protein>
<proteinExistence type="predicted"/>
<sequence>MTRTRKLFSTSKSLVDNSISAILCALEIHNKPNITYRQETVLILLTHAWELLIKWTLYKTWDKNIKKYLQDSLEDKILEEKFGFDDVIERYCIWKDRSSLKEHLKVLNKNRNRVVHAYIIPIETEIIYWWLFQKSFEFFDSYIRKEFPKLKLSNFQSPLVLPIGFKKMTNKELFLKNFNEKRTPIYNDLLEASLNLHKQDIDETIIIPLISIVEKRNNIKNADFIIALDPSVSDTLFVNKQIQLSPNATNITKPINPEVCRKIFTVKASELMRELKLFKSKKNPKRWEIYEKYSSENNFGTFWWKDPKSARKLFSEEAKVKIVEELNSLTQ</sequence>
<dbReference type="AlphaFoldDB" id="K1Z3G8"/>